<dbReference type="GeneID" id="118466693"/>
<dbReference type="OrthoDB" id="70707at2759"/>
<dbReference type="RefSeq" id="XP_035792216.1">
    <property type="nucleotide sequence ID" value="XM_035936323.1"/>
</dbReference>
<dbReference type="EnsemblMetazoa" id="AALB005157-RA">
    <property type="protein sequence ID" value="AALB005157-PA"/>
    <property type="gene ID" value="AALB005157"/>
</dbReference>
<reference evidence="3" key="2">
    <citation type="submission" date="2022-08" db="UniProtKB">
        <authorList>
            <consortium name="EnsemblMetazoa"/>
        </authorList>
    </citation>
    <scope>IDENTIFICATION</scope>
    <source>
        <strain evidence="3">STECLA/ALBI9_A</strain>
    </source>
</reference>
<dbReference type="Pfam" id="PF00415">
    <property type="entry name" value="RCC1"/>
    <property type="match status" value="1"/>
</dbReference>
<dbReference type="AlphaFoldDB" id="A0A182FF65"/>
<dbReference type="PANTHER" id="PTHR46337:SF1">
    <property type="entry name" value="RCC1-LIKE G EXCHANGING FACTOR-LIKE PROTEIN"/>
    <property type="match status" value="1"/>
</dbReference>
<dbReference type="KEGG" id="aali:118466693"/>
<protein>
    <recommendedName>
        <fullName evidence="2">RCC1-like domain-containing protein</fullName>
    </recommendedName>
</protein>
<dbReference type="Proteomes" id="UP000069272">
    <property type="component" value="Chromosome 3L"/>
</dbReference>
<accession>A0A182FF65</accession>
<dbReference type="PROSITE" id="PS50012">
    <property type="entry name" value="RCC1_3"/>
    <property type="match status" value="6"/>
</dbReference>
<evidence type="ECO:0000313" key="3">
    <source>
        <dbReference type="EnsemblMetazoa" id="AALB005157-PA"/>
    </source>
</evidence>
<dbReference type="GO" id="GO:0005743">
    <property type="term" value="C:mitochondrial inner membrane"/>
    <property type="evidence" value="ECO:0007669"/>
    <property type="project" value="TreeGrafter"/>
</dbReference>
<dbReference type="InterPro" id="IPR009091">
    <property type="entry name" value="RCC1/BLIP-II"/>
</dbReference>
<feature type="domain" description="RCC1-like" evidence="2">
    <location>
        <begin position="223"/>
        <end position="455"/>
    </location>
</feature>
<organism evidence="3 4">
    <name type="scientific">Anopheles albimanus</name>
    <name type="common">New world malaria mosquito</name>
    <dbReference type="NCBI Taxonomy" id="7167"/>
    <lineage>
        <taxon>Eukaryota</taxon>
        <taxon>Metazoa</taxon>
        <taxon>Ecdysozoa</taxon>
        <taxon>Arthropoda</taxon>
        <taxon>Hexapoda</taxon>
        <taxon>Insecta</taxon>
        <taxon>Pterygota</taxon>
        <taxon>Neoptera</taxon>
        <taxon>Endopterygota</taxon>
        <taxon>Diptera</taxon>
        <taxon>Nematocera</taxon>
        <taxon>Culicoidea</taxon>
        <taxon>Culicidae</taxon>
        <taxon>Anophelinae</taxon>
        <taxon>Anopheles</taxon>
    </lineage>
</organism>
<evidence type="ECO:0000256" key="1">
    <source>
        <dbReference type="ARBA" id="ARBA00022737"/>
    </source>
</evidence>
<dbReference type="VEuPathDB" id="VectorBase:AALB005157"/>
<evidence type="ECO:0000313" key="4">
    <source>
        <dbReference type="Proteomes" id="UP000069272"/>
    </source>
</evidence>
<dbReference type="Pfam" id="PF13540">
    <property type="entry name" value="RCC1_2"/>
    <property type="match status" value="1"/>
</dbReference>
<dbReference type="PRINTS" id="PR00633">
    <property type="entry name" value="RCCNDNSATION"/>
</dbReference>
<dbReference type="VEuPathDB" id="VectorBase:AALB20_027483"/>
<evidence type="ECO:0000259" key="2">
    <source>
        <dbReference type="Pfam" id="PF25390"/>
    </source>
</evidence>
<dbReference type="STRING" id="7167.A0A182FF65"/>
<keyword evidence="4" id="KW-1185">Reference proteome</keyword>
<dbReference type="InterPro" id="IPR053035">
    <property type="entry name" value="Mitochondrial_GEF_domain"/>
</dbReference>
<keyword evidence="1" id="KW-0677">Repeat</keyword>
<dbReference type="GO" id="GO:0005085">
    <property type="term" value="F:guanyl-nucleotide exchange factor activity"/>
    <property type="evidence" value="ECO:0007669"/>
    <property type="project" value="TreeGrafter"/>
</dbReference>
<dbReference type="PANTHER" id="PTHR46337">
    <property type="entry name" value="RCC1-LIKE G EXCHANGING FACTOR-LIKE PROTEIN"/>
    <property type="match status" value="1"/>
</dbReference>
<sequence>MFANAGWRRTVSISSYVSSARRNRVLRQDVSRIPVDRYPLAKPDDTRVYVWGLAATGALGMQTSVKKQAQVYTDYVQHPSRLSFAEAQSVTDIASGYGFTAFAVDPSRSKRTESAGCPLWGTGINTDGQLGFQKAPGPHKKPLELLIYPAPVDLSSVSGATSSRIVQVAAGRAHLLALTESGTVLALGNNAYGQCGRRIIADEDYFGNPIVSVINPPPTVDDPVKAIECGQDHSLLVTEGGRVFSCGWSDDGQAGQGRYGLIDTVGPVEGDIKYEKIVKVASTCDTVLAINDKGELFGWGNSEYGQLGEVAADNPQINTPRRLTFSKHCGKLIDIAAAGSYCLALNDNGDVFAWGYGILGFGPNVQHQPEPTLIPPTLFGRNEFAANTRVTAIACGVAHSAAINDQQDLYMWGHNRYACLGLGHKNDQFFPFKVAINASVLKITCGVDHTIALCRGFV</sequence>
<dbReference type="InterPro" id="IPR000408">
    <property type="entry name" value="Reg_chr_condens"/>
</dbReference>
<dbReference type="InterPro" id="IPR058923">
    <property type="entry name" value="RCC1-like_dom"/>
</dbReference>
<dbReference type="GO" id="GO:0019843">
    <property type="term" value="F:rRNA binding"/>
    <property type="evidence" value="ECO:0007669"/>
    <property type="project" value="TreeGrafter"/>
</dbReference>
<dbReference type="GO" id="GO:0070131">
    <property type="term" value="P:positive regulation of mitochondrial translation"/>
    <property type="evidence" value="ECO:0007669"/>
    <property type="project" value="TreeGrafter"/>
</dbReference>
<reference evidence="3 4" key="1">
    <citation type="journal article" date="2017" name="G3 (Bethesda)">
        <title>The Physical Genome Mapping of Anopheles albimanus Corrected Scaffold Misassemblies and Identified Interarm Rearrangements in Genus Anopheles.</title>
        <authorList>
            <person name="Artemov G.N."/>
            <person name="Peery A.N."/>
            <person name="Jiang X."/>
            <person name="Tu Z."/>
            <person name="Stegniy V.N."/>
            <person name="Sharakhova M.V."/>
            <person name="Sharakhov I.V."/>
        </authorList>
    </citation>
    <scope>NUCLEOTIDE SEQUENCE [LARGE SCALE GENOMIC DNA]</scope>
    <source>
        <strain evidence="3 4">ALBI9_A</strain>
    </source>
</reference>
<dbReference type="Pfam" id="PF25390">
    <property type="entry name" value="WD40_RLD"/>
    <property type="match status" value="1"/>
</dbReference>
<name>A0A182FF65_ANOAL</name>
<proteinExistence type="predicted"/>
<dbReference type="Gene3D" id="2.130.10.30">
    <property type="entry name" value="Regulator of chromosome condensation 1/beta-lactamase-inhibitor protein II"/>
    <property type="match status" value="2"/>
</dbReference>
<dbReference type="SUPFAM" id="SSF50985">
    <property type="entry name" value="RCC1/BLIP-II"/>
    <property type="match status" value="1"/>
</dbReference>